<feature type="compositionally biased region" description="Polar residues" evidence="1">
    <location>
        <begin position="551"/>
        <end position="560"/>
    </location>
</feature>
<dbReference type="EMBL" id="CP009375">
    <property type="protein sequence ID" value="AIN95600.1"/>
    <property type="molecule type" value="Genomic_DNA"/>
</dbReference>
<feature type="region of interest" description="Disordered" evidence="1">
    <location>
        <begin position="18"/>
        <end position="61"/>
    </location>
</feature>
<feature type="region of interest" description="Disordered" evidence="1">
    <location>
        <begin position="466"/>
        <end position="489"/>
    </location>
</feature>
<feature type="region of interest" description="Disordered" evidence="1">
    <location>
        <begin position="207"/>
        <end position="235"/>
    </location>
</feature>
<feature type="compositionally biased region" description="Low complexity" evidence="1">
    <location>
        <begin position="395"/>
        <end position="418"/>
    </location>
</feature>
<accession>A0A088RIH9</accession>
<keyword evidence="3" id="KW-1185">Reference proteome</keyword>
<name>A0A088RIH9_LEIPA</name>
<evidence type="ECO:0000313" key="3">
    <source>
        <dbReference type="Proteomes" id="UP000063063"/>
    </source>
</evidence>
<feature type="compositionally biased region" description="Low complexity" evidence="1">
    <location>
        <begin position="466"/>
        <end position="485"/>
    </location>
</feature>
<evidence type="ECO:0000256" key="1">
    <source>
        <dbReference type="SAM" id="MobiDB-lite"/>
    </source>
</evidence>
<dbReference type="Proteomes" id="UP000063063">
    <property type="component" value="Chromosome 6"/>
</dbReference>
<feature type="region of interest" description="Disordered" evidence="1">
    <location>
        <begin position="538"/>
        <end position="566"/>
    </location>
</feature>
<protein>
    <submittedName>
        <fullName evidence="2">Uncharacterized protein</fullName>
    </submittedName>
</protein>
<evidence type="ECO:0000313" key="2">
    <source>
        <dbReference type="EMBL" id="AIN95600.1"/>
    </source>
</evidence>
<dbReference type="eggNOG" id="ENOG502SFFR">
    <property type="taxonomic scope" value="Eukaryota"/>
</dbReference>
<gene>
    <name evidence="2" type="ORF">LPMP_060410</name>
</gene>
<sequence>MIPTLNMNKIRSHTTVAVPAAGGSGGTELNSSGSGSSGPRLMTGRQISPRPPYLGSPLETSSLPSAHFQRRAADVATVLDMNPLQCHSVGDLQRKLIETAEWVVKLRHWYVHQLQERDAWYECRLRGLEDAFHAALTPATAARTAYATARADAAQTVTGCISAEHAAPSTVATRVAAGGASVSSAVAATVSVFAEKEVDSGTVLQNRRRAHKNSPAARAAAGPRNDKNPGMINFNQSSAVDTDLAVAGAANNADGGSRTPLRVGPPKRSEVVPIVHGRRTASVGAPSRQLLALEDRESPRISAVGIAVDRDESRPTLAERSLAATVPIILDNGDDTSRDPHNPSPLLHLRGRGAGGISLTPFATNTQVIGTPMTGTVGLRRDVQFATTPLSGRPSSANARLSTASAAAESSGRLSARAGGIGGRRDDAARSERNRYYLSLSRSISGSTKIGLSHFAQYLNASTSRDSAVTGAGTGSSATDGVASSPHEKAPRISPYLYIIRSGDSHSRNLKRRSASTGGSRRACPVYITRKAKASSAGLGVSGQHCKETGSSDVSEQSSLRRFVRE</sequence>
<dbReference type="KEGG" id="lpan:LPMP_060410"/>
<feature type="region of interest" description="Disordered" evidence="1">
    <location>
        <begin position="388"/>
        <end position="428"/>
    </location>
</feature>
<dbReference type="RefSeq" id="XP_010703922.1">
    <property type="nucleotide sequence ID" value="XM_010705620.1"/>
</dbReference>
<dbReference type="AlphaFoldDB" id="A0A088RIH9"/>
<reference evidence="2 3" key="1">
    <citation type="journal article" date="2015" name="Sci. Rep.">
        <title>The genome of Leishmania panamensis: insights into genomics of the L. (Viannia) subgenus.</title>
        <authorList>
            <person name="Llanes A."/>
            <person name="Restrepo C.M."/>
            <person name="Vecchio G.D."/>
            <person name="Anguizola F.J."/>
            <person name="Lleonart R."/>
        </authorList>
    </citation>
    <scope>NUCLEOTIDE SEQUENCE [LARGE SCALE GENOMIC DNA]</scope>
    <source>
        <strain evidence="2 3">MHOM/PA/94/PSC-1</strain>
    </source>
</reference>
<dbReference type="OrthoDB" id="267036at2759"/>
<organism evidence="2 3">
    <name type="scientific">Leishmania panamensis</name>
    <dbReference type="NCBI Taxonomy" id="5679"/>
    <lineage>
        <taxon>Eukaryota</taxon>
        <taxon>Discoba</taxon>
        <taxon>Euglenozoa</taxon>
        <taxon>Kinetoplastea</taxon>
        <taxon>Metakinetoplastina</taxon>
        <taxon>Trypanosomatida</taxon>
        <taxon>Trypanosomatidae</taxon>
        <taxon>Leishmaniinae</taxon>
        <taxon>Leishmania</taxon>
        <taxon>Leishmania guyanensis species complex</taxon>
    </lineage>
</organism>
<feature type="region of interest" description="Disordered" evidence="1">
    <location>
        <begin position="249"/>
        <end position="268"/>
    </location>
</feature>
<dbReference type="VEuPathDB" id="TriTrypDB:LPMP_060410"/>
<dbReference type="GeneID" id="22572247"/>
<dbReference type="VEuPathDB" id="TriTrypDB:LPAL13_060009800"/>
<proteinExistence type="predicted"/>